<evidence type="ECO:0000313" key="2">
    <source>
        <dbReference type="EMBL" id="MBK1817402.1"/>
    </source>
</evidence>
<organism evidence="2 3">
    <name type="scientific">Luteolibacter yonseiensis</name>
    <dbReference type="NCBI Taxonomy" id="1144680"/>
    <lineage>
        <taxon>Bacteria</taxon>
        <taxon>Pseudomonadati</taxon>
        <taxon>Verrucomicrobiota</taxon>
        <taxon>Verrucomicrobiia</taxon>
        <taxon>Verrucomicrobiales</taxon>
        <taxon>Verrucomicrobiaceae</taxon>
        <taxon>Luteolibacter</taxon>
    </lineage>
</organism>
<sequence length="68" mass="7348">MSRQIRVKVSPTGDVLVEAYGFKGNGCEAATKAIEEALGAKVSSRRKSDYWSQDITRQNQQTLGGGDS</sequence>
<accession>A0A934V8M2</accession>
<reference evidence="2" key="1">
    <citation type="submission" date="2021-01" db="EMBL/GenBank/DDBJ databases">
        <title>Modified the classification status of verrucomicrobia.</title>
        <authorList>
            <person name="Feng X."/>
        </authorList>
    </citation>
    <scope>NUCLEOTIDE SEQUENCE</scope>
    <source>
        <strain evidence="2">JCM 18052</strain>
    </source>
</reference>
<feature type="compositionally biased region" description="Polar residues" evidence="1">
    <location>
        <begin position="50"/>
        <end position="62"/>
    </location>
</feature>
<dbReference type="Pfam" id="PF11211">
    <property type="entry name" value="DUF2997"/>
    <property type="match status" value="1"/>
</dbReference>
<dbReference type="AlphaFoldDB" id="A0A934V8M2"/>
<evidence type="ECO:0000256" key="1">
    <source>
        <dbReference type="SAM" id="MobiDB-lite"/>
    </source>
</evidence>
<protein>
    <submittedName>
        <fullName evidence="2">DUF2997 domain-containing protein</fullName>
    </submittedName>
</protein>
<dbReference type="Proteomes" id="UP000600139">
    <property type="component" value="Unassembled WGS sequence"/>
</dbReference>
<dbReference type="EMBL" id="JAENIK010000012">
    <property type="protein sequence ID" value="MBK1817402.1"/>
    <property type="molecule type" value="Genomic_DNA"/>
</dbReference>
<keyword evidence="3" id="KW-1185">Reference proteome</keyword>
<dbReference type="InterPro" id="IPR021375">
    <property type="entry name" value="DUF2997"/>
</dbReference>
<name>A0A934V8M2_9BACT</name>
<gene>
    <name evidence="2" type="ORF">JIN84_17410</name>
</gene>
<evidence type="ECO:0000313" key="3">
    <source>
        <dbReference type="Proteomes" id="UP000600139"/>
    </source>
</evidence>
<comment type="caution">
    <text evidence="2">The sequence shown here is derived from an EMBL/GenBank/DDBJ whole genome shotgun (WGS) entry which is preliminary data.</text>
</comment>
<feature type="region of interest" description="Disordered" evidence="1">
    <location>
        <begin position="47"/>
        <end position="68"/>
    </location>
</feature>
<dbReference type="RefSeq" id="WP_200352345.1">
    <property type="nucleotide sequence ID" value="NZ_BAABHZ010000001.1"/>
</dbReference>
<proteinExistence type="predicted"/>